<dbReference type="Gene3D" id="1.25.40.10">
    <property type="entry name" value="Tetratricopeptide repeat domain"/>
    <property type="match status" value="1"/>
</dbReference>
<keyword evidence="1" id="KW-0802">TPR repeat</keyword>
<accession>A0A839USY4</accession>
<gene>
    <name evidence="2" type="ORF">FHR90_000721</name>
    <name evidence="3" type="ORF">HUK83_08470</name>
</gene>
<dbReference type="EMBL" id="JACHXV010000002">
    <property type="protein sequence ID" value="MBB3172907.1"/>
    <property type="molecule type" value="Genomic_DNA"/>
</dbReference>
<dbReference type="SUPFAM" id="SSF53756">
    <property type="entry name" value="UDP-Glycosyltransferase/glycogen phosphorylase"/>
    <property type="match status" value="1"/>
</dbReference>
<dbReference type="GO" id="GO:0016757">
    <property type="term" value="F:glycosyltransferase activity"/>
    <property type="evidence" value="ECO:0007669"/>
    <property type="project" value="InterPro"/>
</dbReference>
<evidence type="ECO:0000313" key="3">
    <source>
        <dbReference type="EMBL" id="NVN30367.1"/>
    </source>
</evidence>
<sequence>MAEPVTSTSIVPAAEPPALAAIRSDLERAEAARLGNRLHEADGIALDILARAPGLAEALAVRGFVAAARDEVDRAVLLMEAATAKRAEPSWLALLCNLYRRRFRLDAALAAGLAAVSRSAGQARLEPLLELARLRIDRDEPEDAAECFLAILALDPDNAGAHMGLGQVLLADGEFAPGWIEYEWRNRLPEAQGRVPPINAAAWNGMVLPRGRLLVVCDQGFGDAIQFARYLPLAAAKVKELVLVCSPELETLFARMPGVARCCHRWADIPGFSAHALISSLPGLLRTEIDSIPAVIPYLTADPQRTLRWRGEFERKAAGRRRIGLFWSGRATHPNNARRSLPLDALGPVLEAIGDAYVVSLQKELSKADATALAARGIVDLSPHLDSFDDTAAIIGQLDLLVTVDSAVAHLAGSLGRPVSVLTPSPADWRWQRGRSDSPWYPSMRLFRQPTPGDWDGAITQLAASLASA</sequence>
<dbReference type="Pfam" id="PF01075">
    <property type="entry name" value="Glyco_transf_9"/>
    <property type="match status" value="1"/>
</dbReference>
<dbReference type="EMBL" id="JABXXQ010000141">
    <property type="protein sequence ID" value="NVN30367.1"/>
    <property type="molecule type" value="Genomic_DNA"/>
</dbReference>
<reference evidence="2 4" key="2">
    <citation type="submission" date="2020-08" db="EMBL/GenBank/DDBJ databases">
        <title>Genomic Encyclopedia of Type Strains, Phase III (KMG-III): the genomes of soil and plant-associated and newly described type strains.</title>
        <authorList>
            <person name="Whitman W."/>
        </authorList>
    </citation>
    <scope>NUCLEOTIDE SEQUENCE [LARGE SCALE GENOMIC DNA]</scope>
    <source>
        <strain evidence="2 4">CECT 8088</strain>
    </source>
</reference>
<evidence type="ECO:0000313" key="5">
    <source>
        <dbReference type="Proteomes" id="UP000565205"/>
    </source>
</evidence>
<dbReference type="AlphaFoldDB" id="A0A839USY4"/>
<keyword evidence="4" id="KW-1185">Reference proteome</keyword>
<evidence type="ECO:0000313" key="4">
    <source>
        <dbReference type="Proteomes" id="UP000557688"/>
    </source>
</evidence>
<dbReference type="InterPro" id="IPR019734">
    <property type="entry name" value="TPR_rpt"/>
</dbReference>
<feature type="repeat" description="TPR" evidence="1">
    <location>
        <begin position="125"/>
        <end position="158"/>
    </location>
</feature>
<comment type="caution">
    <text evidence="2">The sequence shown here is derived from an EMBL/GenBank/DDBJ whole genome shotgun (WGS) entry which is preliminary data.</text>
</comment>
<proteinExistence type="predicted"/>
<organism evidence="2 4">
    <name type="scientific">Endobacter medicaginis</name>
    <dbReference type="NCBI Taxonomy" id="1181271"/>
    <lineage>
        <taxon>Bacteria</taxon>
        <taxon>Pseudomonadati</taxon>
        <taxon>Pseudomonadota</taxon>
        <taxon>Alphaproteobacteria</taxon>
        <taxon>Acetobacterales</taxon>
        <taxon>Acetobacteraceae</taxon>
        <taxon>Endobacter</taxon>
    </lineage>
</organism>
<reference evidence="3 5" key="1">
    <citation type="submission" date="2020-06" db="EMBL/GenBank/DDBJ databases">
        <title>Description of novel acetic acid bacteria.</title>
        <authorList>
            <person name="Sombolestani A."/>
        </authorList>
    </citation>
    <scope>NUCLEOTIDE SEQUENCE [LARGE SCALE GENOMIC DNA]</scope>
    <source>
        <strain evidence="3 5">LMG 26838</strain>
    </source>
</reference>
<evidence type="ECO:0000313" key="2">
    <source>
        <dbReference type="EMBL" id="MBB3172907.1"/>
    </source>
</evidence>
<dbReference type="PROSITE" id="PS50005">
    <property type="entry name" value="TPR"/>
    <property type="match status" value="1"/>
</dbReference>
<evidence type="ECO:0000256" key="1">
    <source>
        <dbReference type="PROSITE-ProRule" id="PRU00339"/>
    </source>
</evidence>
<dbReference type="Proteomes" id="UP000565205">
    <property type="component" value="Unassembled WGS sequence"/>
</dbReference>
<name>A0A839USY4_9PROT</name>
<protein>
    <submittedName>
        <fullName evidence="2">Tetratricopeptide (TPR) repeat protein</fullName>
    </submittedName>
    <submittedName>
        <fullName evidence="3">Tetratricopeptide repeat protein</fullName>
    </submittedName>
</protein>
<dbReference type="Proteomes" id="UP000557688">
    <property type="component" value="Unassembled WGS sequence"/>
</dbReference>
<dbReference type="InterPro" id="IPR002201">
    <property type="entry name" value="Glyco_trans_9"/>
</dbReference>
<dbReference type="RefSeq" id="WP_176623846.1">
    <property type="nucleotide sequence ID" value="NZ_JABXXQ010000141.1"/>
</dbReference>
<dbReference type="InterPro" id="IPR011990">
    <property type="entry name" value="TPR-like_helical_dom_sf"/>
</dbReference>
<dbReference type="SUPFAM" id="SSF48452">
    <property type="entry name" value="TPR-like"/>
    <property type="match status" value="1"/>
</dbReference>
<dbReference type="Gene3D" id="3.40.50.2000">
    <property type="entry name" value="Glycogen Phosphorylase B"/>
    <property type="match status" value="1"/>
</dbReference>